<dbReference type="CDD" id="cd15801">
    <property type="entry name" value="PMEI-like_1"/>
    <property type="match status" value="1"/>
</dbReference>
<dbReference type="HOGENOM" id="CLU_1491272_0_0_1"/>
<keyword evidence="5" id="KW-1185">Reference proteome</keyword>
<dbReference type="AlphaFoldDB" id="A0A0E0KL19"/>
<evidence type="ECO:0000259" key="3">
    <source>
        <dbReference type="SMART" id="SM00856"/>
    </source>
</evidence>
<dbReference type="PANTHER" id="PTHR31080">
    <property type="entry name" value="PECTINESTERASE INHIBITOR-LIKE"/>
    <property type="match status" value="1"/>
</dbReference>
<dbReference type="GO" id="GO:0004857">
    <property type="term" value="F:enzyme inhibitor activity"/>
    <property type="evidence" value="ECO:0007669"/>
    <property type="project" value="InterPro"/>
</dbReference>
<evidence type="ECO:0000256" key="1">
    <source>
        <dbReference type="ARBA" id="ARBA00022729"/>
    </source>
</evidence>
<dbReference type="Gramene" id="OPUNC03G36860.1">
    <property type="protein sequence ID" value="OPUNC03G36860.1"/>
    <property type="gene ID" value="OPUNC03G36860"/>
</dbReference>
<dbReference type="SUPFAM" id="SSF101148">
    <property type="entry name" value="Plant invertase/pectin methylesterase inhibitor"/>
    <property type="match status" value="1"/>
</dbReference>
<dbReference type="eggNOG" id="ENOG502R2I0">
    <property type="taxonomic scope" value="Eukaryota"/>
</dbReference>
<protein>
    <recommendedName>
        <fullName evidence="3">Pectinesterase inhibitor domain-containing protein</fullName>
    </recommendedName>
</protein>
<dbReference type="OMA" id="GETCMDD"/>
<reference evidence="4" key="1">
    <citation type="submission" date="2015-04" db="UniProtKB">
        <authorList>
            <consortium name="EnsemblPlants"/>
        </authorList>
    </citation>
    <scope>IDENTIFICATION</scope>
</reference>
<evidence type="ECO:0000313" key="5">
    <source>
        <dbReference type="Proteomes" id="UP000026962"/>
    </source>
</evidence>
<accession>A0A0E0KL19</accession>
<keyword evidence="1 2" id="KW-0732">Signal</keyword>
<dbReference type="InterPro" id="IPR035513">
    <property type="entry name" value="Invertase/methylesterase_inhib"/>
</dbReference>
<dbReference type="NCBIfam" id="TIGR01614">
    <property type="entry name" value="PME_inhib"/>
    <property type="match status" value="1"/>
</dbReference>
<name>A0A0E0KL19_ORYPU</name>
<feature type="domain" description="Pectinesterase inhibitor" evidence="3">
    <location>
        <begin position="24"/>
        <end position="172"/>
    </location>
</feature>
<dbReference type="Pfam" id="PF04043">
    <property type="entry name" value="PMEI"/>
    <property type="match status" value="1"/>
</dbReference>
<dbReference type="SMART" id="SM00856">
    <property type="entry name" value="PMEI"/>
    <property type="match status" value="1"/>
</dbReference>
<proteinExistence type="predicted"/>
<dbReference type="FunFam" id="1.20.140.40:FF:000029">
    <property type="entry name" value="Os03g0830800 protein"/>
    <property type="match status" value="1"/>
</dbReference>
<dbReference type="InterPro" id="IPR006501">
    <property type="entry name" value="Pectinesterase_inhib_dom"/>
</dbReference>
<dbReference type="Gene3D" id="1.20.140.40">
    <property type="entry name" value="Invertase/pectin methylesterase inhibitor family protein"/>
    <property type="match status" value="1"/>
</dbReference>
<organism evidence="4">
    <name type="scientific">Oryza punctata</name>
    <name type="common">Red rice</name>
    <dbReference type="NCBI Taxonomy" id="4537"/>
    <lineage>
        <taxon>Eukaryota</taxon>
        <taxon>Viridiplantae</taxon>
        <taxon>Streptophyta</taxon>
        <taxon>Embryophyta</taxon>
        <taxon>Tracheophyta</taxon>
        <taxon>Spermatophyta</taxon>
        <taxon>Magnoliopsida</taxon>
        <taxon>Liliopsida</taxon>
        <taxon>Poales</taxon>
        <taxon>Poaceae</taxon>
        <taxon>BOP clade</taxon>
        <taxon>Oryzoideae</taxon>
        <taxon>Oryzeae</taxon>
        <taxon>Oryzinae</taxon>
        <taxon>Oryza</taxon>
    </lineage>
</organism>
<dbReference type="EnsemblPlants" id="OPUNC03G36860.1">
    <property type="protein sequence ID" value="OPUNC03G36860.1"/>
    <property type="gene ID" value="OPUNC03G36860"/>
</dbReference>
<reference evidence="4" key="2">
    <citation type="submission" date="2018-05" db="EMBL/GenBank/DDBJ databases">
        <title>OpunRS2 (Oryza punctata Reference Sequence Version 2).</title>
        <authorList>
            <person name="Zhang J."/>
            <person name="Kudrna D."/>
            <person name="Lee S."/>
            <person name="Talag J."/>
            <person name="Welchert J."/>
            <person name="Wing R.A."/>
        </authorList>
    </citation>
    <scope>NUCLEOTIDE SEQUENCE [LARGE SCALE GENOMIC DNA]</scope>
</reference>
<feature type="signal peptide" evidence="2">
    <location>
        <begin position="1"/>
        <end position="24"/>
    </location>
</feature>
<sequence length="181" mass="18700">MAAASLRLVVVAAAVAISLRSVAAGAVTVEDACRHTKHEAYCVKALSARPESRAAAADMPALAELALSMAAESGAATASFVRNLAKMPGGMPPVCLEECMAKFQEAVAELRRSEAAMEERRDAAGAKAWVTAGRADGETCMDDCRKAEGGAVPEIADRIDELGKLCSIALALTDASTSKHP</sequence>
<dbReference type="STRING" id="4537.A0A0E0KL19"/>
<feature type="chain" id="PRO_5002365424" description="Pectinesterase inhibitor domain-containing protein" evidence="2">
    <location>
        <begin position="25"/>
        <end position="181"/>
    </location>
</feature>
<evidence type="ECO:0000313" key="4">
    <source>
        <dbReference type="EnsemblPlants" id="OPUNC03G36860.1"/>
    </source>
</evidence>
<evidence type="ECO:0000256" key="2">
    <source>
        <dbReference type="SAM" id="SignalP"/>
    </source>
</evidence>
<dbReference type="PANTHER" id="PTHR31080:SF298">
    <property type="entry name" value="EXPRESSED PROTEIN"/>
    <property type="match status" value="1"/>
</dbReference>
<dbReference type="InterPro" id="IPR051955">
    <property type="entry name" value="PME_Inhibitor"/>
</dbReference>
<dbReference type="Proteomes" id="UP000026962">
    <property type="component" value="Chromosome 3"/>
</dbReference>